<dbReference type="GO" id="GO:0003723">
    <property type="term" value="F:RNA binding"/>
    <property type="evidence" value="ECO:0007669"/>
    <property type="project" value="UniProtKB-UniRule"/>
</dbReference>
<dbReference type="CDD" id="cd00105">
    <property type="entry name" value="KH-I"/>
    <property type="match status" value="1"/>
</dbReference>
<dbReference type="EMBL" id="VJMI01009149">
    <property type="protein sequence ID" value="KAF0759593.1"/>
    <property type="molecule type" value="Genomic_DNA"/>
</dbReference>
<sequence length="85" mass="9156">LAEIEKETKSSIQLPQGPPKKTKHNADIAITITGTTAGIEQAARLIEALNRAHQVVYLPLDQDEVTVVIGKKGETIHKLEADTGC</sequence>
<protein>
    <recommendedName>
        <fullName evidence="3">K Homology domain-containing protein</fullName>
    </recommendedName>
</protein>
<dbReference type="VEuPathDB" id="FungiDB:H257_00654"/>
<reference evidence="4 5" key="1">
    <citation type="submission" date="2019-06" db="EMBL/GenBank/DDBJ databases">
        <title>Genomics analysis of Aphanomyces spp. identifies a new class of oomycete effector associated with host adaptation.</title>
        <authorList>
            <person name="Gaulin E."/>
        </authorList>
    </citation>
    <scope>NUCLEOTIDE SEQUENCE [LARGE SCALE GENOMIC DNA]</scope>
    <source>
        <strain evidence="4 5">E</strain>
    </source>
</reference>
<evidence type="ECO:0000313" key="5">
    <source>
        <dbReference type="Proteomes" id="UP000469452"/>
    </source>
</evidence>
<dbReference type="InterPro" id="IPR009019">
    <property type="entry name" value="KH_sf_prok-type"/>
</dbReference>
<dbReference type="AlphaFoldDB" id="A0A6A5AL73"/>
<name>A0A6A5AL73_APHAT</name>
<dbReference type="InterPro" id="IPR004088">
    <property type="entry name" value="KH_dom_type_1"/>
</dbReference>
<evidence type="ECO:0000256" key="2">
    <source>
        <dbReference type="SAM" id="MobiDB-lite"/>
    </source>
</evidence>
<feature type="non-terminal residue" evidence="4">
    <location>
        <position position="1"/>
    </location>
</feature>
<dbReference type="InterPro" id="IPR036612">
    <property type="entry name" value="KH_dom_type_1_sf"/>
</dbReference>
<keyword evidence="1" id="KW-0694">RNA-binding</keyword>
<evidence type="ECO:0000259" key="3">
    <source>
        <dbReference type="Pfam" id="PF00013"/>
    </source>
</evidence>
<gene>
    <name evidence="4" type="ORF">AaE_003683</name>
</gene>
<evidence type="ECO:0000313" key="4">
    <source>
        <dbReference type="EMBL" id="KAF0759593.1"/>
    </source>
</evidence>
<dbReference type="SUPFAM" id="SSF54791">
    <property type="entry name" value="Eukaryotic type KH-domain (KH-domain type I)"/>
    <property type="match status" value="1"/>
</dbReference>
<dbReference type="Pfam" id="PF00013">
    <property type="entry name" value="KH_1"/>
    <property type="match status" value="2"/>
</dbReference>
<evidence type="ECO:0000256" key="1">
    <source>
        <dbReference type="PROSITE-ProRule" id="PRU00117"/>
    </source>
</evidence>
<feature type="region of interest" description="Disordered" evidence="2">
    <location>
        <begin position="1"/>
        <end position="24"/>
    </location>
</feature>
<feature type="non-terminal residue" evidence="4">
    <location>
        <position position="85"/>
    </location>
</feature>
<comment type="caution">
    <text evidence="4">The sequence shown here is derived from an EMBL/GenBank/DDBJ whole genome shotgun (WGS) entry which is preliminary data.</text>
</comment>
<feature type="domain" description="K Homology" evidence="3">
    <location>
        <begin position="2"/>
        <end position="47"/>
    </location>
</feature>
<organism evidence="4 5">
    <name type="scientific">Aphanomyces astaci</name>
    <name type="common">Crayfish plague agent</name>
    <dbReference type="NCBI Taxonomy" id="112090"/>
    <lineage>
        <taxon>Eukaryota</taxon>
        <taxon>Sar</taxon>
        <taxon>Stramenopiles</taxon>
        <taxon>Oomycota</taxon>
        <taxon>Saprolegniomycetes</taxon>
        <taxon>Saprolegniales</taxon>
        <taxon>Verrucalvaceae</taxon>
        <taxon>Aphanomyces</taxon>
    </lineage>
</organism>
<dbReference type="Proteomes" id="UP000469452">
    <property type="component" value="Unassembled WGS sequence"/>
</dbReference>
<dbReference type="Gene3D" id="3.30.1370.10">
    <property type="entry name" value="K Homology domain, type 1"/>
    <property type="match status" value="1"/>
</dbReference>
<dbReference type="PROSITE" id="PS50084">
    <property type="entry name" value="KH_TYPE_1"/>
    <property type="match status" value="1"/>
</dbReference>
<accession>A0A6A5AL73</accession>
<dbReference type="SUPFAM" id="SSF54814">
    <property type="entry name" value="Prokaryotic type KH domain (KH-domain type II)"/>
    <property type="match status" value="1"/>
</dbReference>
<feature type="domain" description="K Homology" evidence="3">
    <location>
        <begin position="58"/>
        <end position="85"/>
    </location>
</feature>
<proteinExistence type="predicted"/>